<organism evidence="11 12">
    <name type="scientific">Clonorchis sinensis</name>
    <name type="common">Chinese liver fluke</name>
    <dbReference type="NCBI Taxonomy" id="79923"/>
    <lineage>
        <taxon>Eukaryota</taxon>
        <taxon>Metazoa</taxon>
        <taxon>Spiralia</taxon>
        <taxon>Lophotrochozoa</taxon>
        <taxon>Platyhelminthes</taxon>
        <taxon>Trematoda</taxon>
        <taxon>Digenea</taxon>
        <taxon>Opisthorchiida</taxon>
        <taxon>Opisthorchiata</taxon>
        <taxon>Opisthorchiidae</taxon>
        <taxon>Clonorchis</taxon>
    </lineage>
</organism>
<feature type="transmembrane region" description="Helical" evidence="10">
    <location>
        <begin position="95"/>
        <end position="119"/>
    </location>
</feature>
<reference evidence="11" key="1">
    <citation type="journal article" date="2011" name="Genome Biol.">
        <title>The draft genome of the carcinogenic human liver fluke Clonorchis sinensis.</title>
        <authorList>
            <person name="Wang X."/>
            <person name="Chen W."/>
            <person name="Huang Y."/>
            <person name="Sun J."/>
            <person name="Men J."/>
            <person name="Liu H."/>
            <person name="Luo F."/>
            <person name="Guo L."/>
            <person name="Lv X."/>
            <person name="Deng C."/>
            <person name="Zhou C."/>
            <person name="Fan Y."/>
            <person name="Li X."/>
            <person name="Huang L."/>
            <person name="Hu Y."/>
            <person name="Liang C."/>
            <person name="Hu X."/>
            <person name="Xu J."/>
            <person name="Yu X."/>
        </authorList>
    </citation>
    <scope>NUCLEOTIDE SEQUENCE [LARGE SCALE GENOMIC DNA]</scope>
    <source>
        <strain evidence="11">Henan</strain>
    </source>
</reference>
<evidence type="ECO:0000256" key="1">
    <source>
        <dbReference type="ARBA" id="ARBA00004477"/>
    </source>
</evidence>
<evidence type="ECO:0000256" key="6">
    <source>
        <dbReference type="ARBA" id="ARBA00022824"/>
    </source>
</evidence>
<protein>
    <recommendedName>
        <fullName evidence="4">ER membrane protein complex subunit 4</fullName>
    </recommendedName>
    <alternativeName>
        <fullName evidence="9">Transmembrane protein 85</fullName>
    </alternativeName>
</protein>
<dbReference type="GO" id="GO:0005789">
    <property type="term" value="C:endoplasmic reticulum membrane"/>
    <property type="evidence" value="ECO:0007669"/>
    <property type="project" value="UniProtKB-SubCell"/>
</dbReference>
<evidence type="ECO:0000256" key="7">
    <source>
        <dbReference type="ARBA" id="ARBA00022989"/>
    </source>
</evidence>
<gene>
    <name evidence="11" type="ORF">CLF_112986</name>
</gene>
<accession>G7YMR2</accession>
<keyword evidence="5 10" id="KW-0812">Transmembrane</keyword>
<keyword evidence="8 10" id="KW-0472">Membrane</keyword>
<dbReference type="Pfam" id="PF06417">
    <property type="entry name" value="EMC4"/>
    <property type="match status" value="1"/>
</dbReference>
<dbReference type="Proteomes" id="UP000008909">
    <property type="component" value="Unassembled WGS sequence"/>
</dbReference>
<dbReference type="PANTHER" id="PTHR19315">
    <property type="entry name" value="ER MEMBRANE PROTEIN COMPLEX SUBUNIT 4"/>
    <property type="match status" value="1"/>
</dbReference>
<proteinExistence type="inferred from homology"/>
<feature type="non-terminal residue" evidence="11">
    <location>
        <position position="1"/>
    </location>
</feature>
<keyword evidence="7 10" id="KW-1133">Transmembrane helix</keyword>
<keyword evidence="12" id="KW-1185">Reference proteome</keyword>
<evidence type="ECO:0000313" key="11">
    <source>
        <dbReference type="EMBL" id="GAA54243.1"/>
    </source>
</evidence>
<dbReference type="EMBL" id="DF143819">
    <property type="protein sequence ID" value="GAA54243.1"/>
    <property type="molecule type" value="Genomic_DNA"/>
</dbReference>
<evidence type="ECO:0000256" key="4">
    <source>
        <dbReference type="ARBA" id="ARBA00020820"/>
    </source>
</evidence>
<evidence type="ECO:0000256" key="2">
    <source>
        <dbReference type="ARBA" id="ARBA00007715"/>
    </source>
</evidence>
<dbReference type="InterPro" id="IPR009445">
    <property type="entry name" value="TMEM85/Emc4"/>
</dbReference>
<dbReference type="AlphaFoldDB" id="G7YMR2"/>
<evidence type="ECO:0000256" key="8">
    <source>
        <dbReference type="ARBA" id="ARBA00023136"/>
    </source>
</evidence>
<evidence type="ECO:0000256" key="5">
    <source>
        <dbReference type="ARBA" id="ARBA00022692"/>
    </source>
</evidence>
<reference key="2">
    <citation type="submission" date="2011-10" db="EMBL/GenBank/DDBJ databases">
        <title>The genome and transcriptome sequence of Clonorchis sinensis provide insights into the carcinogenic liver fluke.</title>
        <authorList>
            <person name="Wang X."/>
            <person name="Huang Y."/>
            <person name="Chen W."/>
            <person name="Liu H."/>
            <person name="Guo L."/>
            <person name="Chen Y."/>
            <person name="Luo F."/>
            <person name="Zhou W."/>
            <person name="Sun J."/>
            <person name="Mao Q."/>
            <person name="Liang P."/>
            <person name="Zhou C."/>
            <person name="Tian Y."/>
            <person name="Men J."/>
            <person name="Lv X."/>
            <person name="Huang L."/>
            <person name="Zhou J."/>
            <person name="Hu Y."/>
            <person name="Li R."/>
            <person name="Zhang F."/>
            <person name="Lei H."/>
            <person name="Li X."/>
            <person name="Hu X."/>
            <person name="Liang C."/>
            <person name="Xu J."/>
            <person name="Wu Z."/>
            <person name="Yu X."/>
        </authorList>
    </citation>
    <scope>NUCLEOTIDE SEQUENCE</scope>
    <source>
        <strain>Henan</strain>
    </source>
</reference>
<evidence type="ECO:0000256" key="9">
    <source>
        <dbReference type="ARBA" id="ARBA00031143"/>
    </source>
</evidence>
<evidence type="ECO:0000313" key="12">
    <source>
        <dbReference type="Proteomes" id="UP000008909"/>
    </source>
</evidence>
<keyword evidence="6" id="KW-0256">Endoplasmic reticulum</keyword>
<evidence type="ECO:0000256" key="10">
    <source>
        <dbReference type="SAM" id="Phobius"/>
    </source>
</evidence>
<name>G7YMR2_CLOSI</name>
<sequence>IDNTMSDGVKNHPVVSAREFKLGTVLSRKWAIDFSGKSKSFGQSNTAAALSELHPPGYVDRSFPAGPVKDSDSQLVVQRSWNIALGPLRQIPMNLFIMWICGNSISIFPLMSVIMLFHRPIQALLSCQSTFSLIEGDQAPLQCAVYVLGNLVTIGLAMYKCHTMGLLPTYSSDWLAFVEPPTHTTRDLDQVEIKDTSWQFRHHQETEQTPALEGCERRESQHIAAENNSLSCLFMTTTANVEYSNAWM</sequence>
<comment type="subunit">
    <text evidence="3">Component of the ER membrane protein complex (EMC).</text>
</comment>
<evidence type="ECO:0000256" key="3">
    <source>
        <dbReference type="ARBA" id="ARBA00011276"/>
    </source>
</evidence>
<comment type="similarity">
    <text evidence="2">Belongs to the EMC4 family.</text>
</comment>
<comment type="subcellular location">
    <subcellularLocation>
        <location evidence="1">Endoplasmic reticulum membrane</location>
        <topology evidence="1">Multi-pass membrane protein</topology>
    </subcellularLocation>
</comment>